<dbReference type="PANTHER" id="PTHR43217:SF1">
    <property type="entry name" value="SUCCINATE SEMIALDEHYDE DEHYDROGENASE [NAD(P)+] SAD"/>
    <property type="match status" value="1"/>
</dbReference>
<dbReference type="RefSeq" id="WP_341987337.1">
    <property type="nucleotide sequence ID" value="NZ_JBBYHY010000009.1"/>
</dbReference>
<keyword evidence="3" id="KW-0560">Oxidoreductase</keyword>
<dbReference type="InterPro" id="IPR044148">
    <property type="entry name" value="ALDH_GabD1-like"/>
</dbReference>
<dbReference type="InterPro" id="IPR016162">
    <property type="entry name" value="Ald_DH_N"/>
</dbReference>
<dbReference type="Gene3D" id="3.40.605.10">
    <property type="entry name" value="Aldehyde Dehydrogenase, Chain A, domain 1"/>
    <property type="match status" value="1"/>
</dbReference>
<dbReference type="InterPro" id="IPR016160">
    <property type="entry name" value="Ald_DH_CS_CYS"/>
</dbReference>
<proteinExistence type="inferred from homology"/>
<dbReference type="PROSITE" id="PS00070">
    <property type="entry name" value="ALDEHYDE_DEHYDR_CYS"/>
    <property type="match status" value="1"/>
</dbReference>
<keyword evidence="7" id="KW-1185">Reference proteome</keyword>
<protein>
    <submittedName>
        <fullName evidence="6">NAD-dependent succinate-semialdehyde dehydrogenase</fullName>
    </submittedName>
</protein>
<dbReference type="InterPro" id="IPR015590">
    <property type="entry name" value="Aldehyde_DH_dom"/>
</dbReference>
<sequence length="492" mass="52932">MHSAEEFTAEELHGGDPLRTSPLRKASLPMPNKQLTTINPLTEEVLATYSYMSDGEAAATVKASHDAFLQWRLRSLDERANVIADIAKALRARKEEFAQLMTDEVGKLIEDSRTEVELCASICDYTAKQGPVALADEERDVEGATGIVTHAPIGVVYGIQPWNFPAYQAIRYSIASLMAGNGVLLKHAESCTGSGLLLRDIYESAGLPKGLFGVLLITHDQSNDIVENDLVRAVTLTGSEAAGRTVAAKAGAALKKTVLELGSNDAYLVLDDADLELAVATCVKGRLFNNGQTCVNAKRFIVTKKNYEAFVSAYAEAFEAIRMGDPNADNTQLGPMVSKAQRDKLHEQVTKSVSQGSRLVVGGEVPDRTGWFYPATVLADVAPGQVAYEDELFGPAAAIIRAEDDEDAMRIANDSRYGLGGGIFSRDVQRARELATKYFDTGMIFINTFDVASPTLPFGGVKASGYGREHGPEGLKEFVNVKSIKIAATASA</sequence>
<gene>
    <name evidence="6" type="ORF">AAE039_15935</name>
</gene>
<comment type="caution">
    <text evidence="6">The sequence shown here is derived from an EMBL/GenBank/DDBJ whole genome shotgun (WGS) entry which is preliminary data.</text>
</comment>
<evidence type="ECO:0000313" key="6">
    <source>
        <dbReference type="EMBL" id="MEL3955047.1"/>
    </source>
</evidence>
<dbReference type="InterPro" id="IPR016163">
    <property type="entry name" value="Ald_DH_C"/>
</dbReference>
<dbReference type="EMBL" id="JBBYHY010000009">
    <property type="protein sequence ID" value="MEL3955047.1"/>
    <property type="molecule type" value="Genomic_DNA"/>
</dbReference>
<name>A0ABU9JQD0_9GAMM</name>
<dbReference type="Proteomes" id="UP001455088">
    <property type="component" value="Unassembled WGS sequence"/>
</dbReference>
<dbReference type="PANTHER" id="PTHR43217">
    <property type="entry name" value="SUCCINATE SEMIALDEHYDE DEHYDROGENASE [NAD(P)+] SAD"/>
    <property type="match status" value="1"/>
</dbReference>
<feature type="region of interest" description="Disordered" evidence="4">
    <location>
        <begin position="1"/>
        <end position="30"/>
    </location>
</feature>
<dbReference type="Pfam" id="PF00171">
    <property type="entry name" value="Aldedh"/>
    <property type="match status" value="1"/>
</dbReference>
<organism evidence="6 7">
    <name type="scientific">Stenotrophomonas bentonitica</name>
    <dbReference type="NCBI Taxonomy" id="1450134"/>
    <lineage>
        <taxon>Bacteria</taxon>
        <taxon>Pseudomonadati</taxon>
        <taxon>Pseudomonadota</taxon>
        <taxon>Gammaproteobacteria</taxon>
        <taxon>Lysobacterales</taxon>
        <taxon>Lysobacteraceae</taxon>
        <taxon>Stenotrophomonas</taxon>
    </lineage>
</organism>
<evidence type="ECO:0000313" key="7">
    <source>
        <dbReference type="Proteomes" id="UP001455088"/>
    </source>
</evidence>
<reference evidence="6 7" key="1">
    <citation type="submission" date="2024-04" db="EMBL/GenBank/DDBJ databases">
        <title>Bacterial endophytes with biocontrol capabilities against important plant pathogens.</title>
        <authorList>
            <person name="Alayande K.A."/>
        </authorList>
    </citation>
    <scope>NUCLEOTIDE SEQUENCE [LARGE SCALE GENOMIC DNA]</scope>
    <source>
        <strain evidence="6 7">KV22</strain>
    </source>
</reference>
<dbReference type="Gene3D" id="3.40.309.10">
    <property type="entry name" value="Aldehyde Dehydrogenase, Chain A, domain 2"/>
    <property type="match status" value="1"/>
</dbReference>
<evidence type="ECO:0000259" key="5">
    <source>
        <dbReference type="Pfam" id="PF00171"/>
    </source>
</evidence>
<accession>A0ABU9JQD0</accession>
<keyword evidence="2" id="KW-0521">NADP</keyword>
<evidence type="ECO:0000256" key="3">
    <source>
        <dbReference type="ARBA" id="ARBA00023002"/>
    </source>
</evidence>
<evidence type="ECO:0000256" key="2">
    <source>
        <dbReference type="ARBA" id="ARBA00022857"/>
    </source>
</evidence>
<dbReference type="InterPro" id="IPR016161">
    <property type="entry name" value="Ald_DH/histidinol_DH"/>
</dbReference>
<evidence type="ECO:0000256" key="4">
    <source>
        <dbReference type="SAM" id="MobiDB-lite"/>
    </source>
</evidence>
<evidence type="ECO:0000256" key="1">
    <source>
        <dbReference type="ARBA" id="ARBA00009986"/>
    </source>
</evidence>
<comment type="similarity">
    <text evidence="1">Belongs to the aldehyde dehydrogenase family.</text>
</comment>
<dbReference type="SUPFAM" id="SSF53720">
    <property type="entry name" value="ALDH-like"/>
    <property type="match status" value="1"/>
</dbReference>
<dbReference type="CDD" id="cd07100">
    <property type="entry name" value="ALDH_SSADH1_GabD1"/>
    <property type="match status" value="1"/>
</dbReference>
<dbReference type="InterPro" id="IPR047110">
    <property type="entry name" value="GABD/Sad-like"/>
</dbReference>
<feature type="domain" description="Aldehyde dehydrogenase" evidence="5">
    <location>
        <begin position="33"/>
        <end position="484"/>
    </location>
</feature>